<feature type="region of interest" description="Disordered" evidence="1">
    <location>
        <begin position="32"/>
        <end position="67"/>
    </location>
</feature>
<accession>A0A345ZCX2</accession>
<keyword evidence="2" id="KW-0732">Signal</keyword>
<organism evidence="3 4">
    <name type="scientific">Candidatus Chromulinivorax destructor</name>
    <dbReference type="NCBI Taxonomy" id="2066483"/>
    <lineage>
        <taxon>Bacteria</taxon>
        <taxon>Candidatus Babelota</taxon>
        <taxon>Candidatus Babeliae</taxon>
        <taxon>Candidatus Babeliales</taxon>
        <taxon>Candidatus Chromulinivoraceae</taxon>
        <taxon>Candidatus Chromulinivorax</taxon>
    </lineage>
</organism>
<evidence type="ECO:0000313" key="3">
    <source>
        <dbReference type="EMBL" id="AXK61139.1"/>
    </source>
</evidence>
<keyword evidence="4" id="KW-1185">Reference proteome</keyword>
<dbReference type="Proteomes" id="UP000254834">
    <property type="component" value="Chromosome"/>
</dbReference>
<reference evidence="3 4" key="1">
    <citation type="submission" date="2017-12" db="EMBL/GenBank/DDBJ databases">
        <title>Chromulinavorax destructans is a abundant pathogen of dominant heterotrophic picoflagllates.</title>
        <authorList>
            <person name="Deeg C.M."/>
            <person name="Zimmer M."/>
            <person name="Suttle C.A."/>
        </authorList>
    </citation>
    <scope>NUCLEOTIDE SEQUENCE [LARGE SCALE GENOMIC DNA]</scope>
    <source>
        <strain evidence="3 4">SeV1</strain>
    </source>
</reference>
<sequence length="143" mass="15725">MKNITKLMMVSLMMTVGAVSMHATDVCTVDSDGKTTDCHDVNNRTDKPLKRKKGSSSPMVGTSSATDAPLSFTASEDFADENQTEGNYFPSSKTATINNYVFNDVEESIDQHIDGKVQIGYLSNNDSNNFSMLREYLHGVLQQ</sequence>
<feature type="chain" id="PRO_5016657943" evidence="2">
    <location>
        <begin position="24"/>
        <end position="143"/>
    </location>
</feature>
<feature type="compositionally biased region" description="Polar residues" evidence="1">
    <location>
        <begin position="55"/>
        <end position="66"/>
    </location>
</feature>
<dbReference type="EMBL" id="CP025544">
    <property type="protein sequence ID" value="AXK61139.1"/>
    <property type="molecule type" value="Genomic_DNA"/>
</dbReference>
<proteinExistence type="predicted"/>
<dbReference type="KEGG" id="cdes:C0J27_05410"/>
<evidence type="ECO:0000256" key="1">
    <source>
        <dbReference type="SAM" id="MobiDB-lite"/>
    </source>
</evidence>
<gene>
    <name evidence="3" type="ORF">C0J27_05410</name>
</gene>
<evidence type="ECO:0000256" key="2">
    <source>
        <dbReference type="SAM" id="SignalP"/>
    </source>
</evidence>
<dbReference type="AlphaFoldDB" id="A0A345ZCX2"/>
<protein>
    <submittedName>
        <fullName evidence="3">Uncharacterized protein</fullName>
    </submittedName>
</protein>
<name>A0A345ZCX2_9BACT</name>
<feature type="compositionally biased region" description="Basic and acidic residues" evidence="1">
    <location>
        <begin position="32"/>
        <end position="48"/>
    </location>
</feature>
<evidence type="ECO:0000313" key="4">
    <source>
        <dbReference type="Proteomes" id="UP000254834"/>
    </source>
</evidence>
<feature type="signal peptide" evidence="2">
    <location>
        <begin position="1"/>
        <end position="23"/>
    </location>
</feature>